<dbReference type="InterPro" id="IPR016032">
    <property type="entry name" value="Sig_transdc_resp-reg_C-effctor"/>
</dbReference>
<organism evidence="2 3">
    <name type="scientific">Gordonia phosphorivorans</name>
    <dbReference type="NCBI Taxonomy" id="1056982"/>
    <lineage>
        <taxon>Bacteria</taxon>
        <taxon>Bacillati</taxon>
        <taxon>Actinomycetota</taxon>
        <taxon>Actinomycetes</taxon>
        <taxon>Mycobacteriales</taxon>
        <taxon>Gordoniaceae</taxon>
        <taxon>Gordonia</taxon>
    </lineage>
</organism>
<accession>A0ABV6H4G2</accession>
<gene>
    <name evidence="2" type="ORF">ACFFJD_02350</name>
</gene>
<evidence type="ECO:0000313" key="2">
    <source>
        <dbReference type="EMBL" id="MFC0313695.1"/>
    </source>
</evidence>
<evidence type="ECO:0000313" key="3">
    <source>
        <dbReference type="Proteomes" id="UP001589783"/>
    </source>
</evidence>
<dbReference type="InterPro" id="IPR000792">
    <property type="entry name" value="Tscrpt_reg_LuxR_C"/>
</dbReference>
<dbReference type="RefSeq" id="WP_382360353.1">
    <property type="nucleotide sequence ID" value="NZ_JBHLWV010000007.1"/>
</dbReference>
<dbReference type="EMBL" id="JBHLWV010000007">
    <property type="protein sequence ID" value="MFC0313695.1"/>
    <property type="molecule type" value="Genomic_DNA"/>
</dbReference>
<dbReference type="Proteomes" id="UP001589783">
    <property type="component" value="Unassembled WGS sequence"/>
</dbReference>
<dbReference type="InterPro" id="IPR036388">
    <property type="entry name" value="WH-like_DNA-bd_sf"/>
</dbReference>
<keyword evidence="3" id="KW-1185">Reference proteome</keyword>
<dbReference type="SUPFAM" id="SSF46894">
    <property type="entry name" value="C-terminal effector domain of the bipartite response regulators"/>
    <property type="match status" value="1"/>
</dbReference>
<dbReference type="Gene3D" id="1.10.10.10">
    <property type="entry name" value="Winged helix-like DNA-binding domain superfamily/Winged helix DNA-binding domain"/>
    <property type="match status" value="1"/>
</dbReference>
<evidence type="ECO:0000259" key="1">
    <source>
        <dbReference type="SMART" id="SM00421"/>
    </source>
</evidence>
<feature type="domain" description="HTH luxR-type" evidence="1">
    <location>
        <begin position="118"/>
        <end position="169"/>
    </location>
</feature>
<dbReference type="PRINTS" id="PR00038">
    <property type="entry name" value="HTHLUXR"/>
</dbReference>
<name>A0ABV6H4G2_9ACTN</name>
<reference evidence="2 3" key="1">
    <citation type="submission" date="2024-09" db="EMBL/GenBank/DDBJ databases">
        <authorList>
            <person name="Sun Q."/>
            <person name="Mori K."/>
        </authorList>
    </citation>
    <scope>NUCLEOTIDE SEQUENCE [LARGE SCALE GENOMIC DNA]</scope>
    <source>
        <strain evidence="2 3">CCM 7957</strain>
    </source>
</reference>
<protein>
    <submittedName>
        <fullName evidence="2">Helix-turn-helix transcriptional regulator</fullName>
    </submittedName>
</protein>
<comment type="caution">
    <text evidence="2">The sequence shown here is derived from an EMBL/GenBank/DDBJ whole genome shotgun (WGS) entry which is preliminary data.</text>
</comment>
<dbReference type="Pfam" id="PF00196">
    <property type="entry name" value="GerE"/>
    <property type="match status" value="1"/>
</dbReference>
<proteinExistence type="predicted"/>
<dbReference type="SMART" id="SM00421">
    <property type="entry name" value="HTH_LUXR"/>
    <property type="match status" value="1"/>
</dbReference>
<sequence>MAVQTVGVVIEHDLSDRALVELVSRCGYRPVLLDFEQPSESQVNPVGAVLVRDVTRLRAVAADARCVGARIAVVLSHQGQREVMVPRGVTVIPATDDAPKHLRAFFTEVLGEPRPVDAVSLSPREREVLTTYVMGATVEEVARQHFLSTSTVRTHYRRASNRYFSAGRPVTNKSHLLLQMVADGWIELPGRDGGAAASN</sequence>